<accession>A0A1H5WDD1</accession>
<evidence type="ECO:0000259" key="2">
    <source>
        <dbReference type="Pfam" id="PF22522"/>
    </source>
</evidence>
<protein>
    <recommendedName>
        <fullName evidence="2">DUF6998 domain-containing protein</fullName>
    </recommendedName>
</protein>
<organism evidence="3 4">
    <name type="scientific">Lachnospira multipara</name>
    <dbReference type="NCBI Taxonomy" id="28051"/>
    <lineage>
        <taxon>Bacteria</taxon>
        <taxon>Bacillati</taxon>
        <taxon>Bacillota</taxon>
        <taxon>Clostridia</taxon>
        <taxon>Lachnospirales</taxon>
        <taxon>Lachnospiraceae</taxon>
        <taxon>Lachnospira</taxon>
    </lineage>
</organism>
<proteinExistence type="predicted"/>
<keyword evidence="4" id="KW-1185">Reference proteome</keyword>
<reference evidence="3 4" key="1">
    <citation type="submission" date="2016-10" db="EMBL/GenBank/DDBJ databases">
        <authorList>
            <person name="de Groot N.N."/>
        </authorList>
    </citation>
    <scope>NUCLEOTIDE SEQUENCE [LARGE SCALE GENOMIC DNA]</scope>
    <source>
        <strain evidence="3 4">D15d</strain>
    </source>
</reference>
<dbReference type="AlphaFoldDB" id="A0A1H5WDD1"/>
<feature type="region of interest" description="Disordered" evidence="1">
    <location>
        <begin position="148"/>
        <end position="171"/>
    </location>
</feature>
<dbReference type="RefSeq" id="WP_103953270.1">
    <property type="nucleotide sequence ID" value="NZ_FNUL01000015.1"/>
</dbReference>
<evidence type="ECO:0000313" key="3">
    <source>
        <dbReference type="EMBL" id="SEF97589.1"/>
    </source>
</evidence>
<feature type="compositionally biased region" description="Basic and acidic residues" evidence="1">
    <location>
        <begin position="162"/>
        <end position="171"/>
    </location>
</feature>
<sequence length="171" mass="19767">MEDKTIYTPEKVNSIKDRIKQLMRIVNDLEKDFPDRRFTLDGHLVGSIGEVIAACCYNVKLSKLGEKTHDGVVDGKKVQIKITQQNNIMISSKPEHLLVLYLNNESGEVYEVYNGPGDLVWDSKKNLDSHNYKHFSLGKLMKLDKNVESDKRLQSNPTIKKMQNEYKNKRR</sequence>
<dbReference type="InterPro" id="IPR054267">
    <property type="entry name" value="DUF6998"/>
</dbReference>
<dbReference type="EMBL" id="FNUL01000015">
    <property type="protein sequence ID" value="SEF97589.1"/>
    <property type="molecule type" value="Genomic_DNA"/>
</dbReference>
<feature type="domain" description="DUF6998" evidence="2">
    <location>
        <begin position="20"/>
        <end position="153"/>
    </location>
</feature>
<evidence type="ECO:0000313" key="4">
    <source>
        <dbReference type="Proteomes" id="UP000236726"/>
    </source>
</evidence>
<name>A0A1H5WDD1_9FIRM</name>
<dbReference type="Proteomes" id="UP000236726">
    <property type="component" value="Unassembled WGS sequence"/>
</dbReference>
<gene>
    <name evidence="3" type="ORF">SAMN05216537_1154</name>
</gene>
<evidence type="ECO:0000256" key="1">
    <source>
        <dbReference type="SAM" id="MobiDB-lite"/>
    </source>
</evidence>
<dbReference type="Pfam" id="PF22522">
    <property type="entry name" value="DUF6998"/>
    <property type="match status" value="1"/>
</dbReference>